<protein>
    <submittedName>
        <fullName evidence="1">Uncharacterized protein</fullName>
    </submittedName>
</protein>
<keyword evidence="2" id="KW-1185">Reference proteome</keyword>
<dbReference type="RefSeq" id="WP_088701409.1">
    <property type="nucleotide sequence ID" value="NZ_JPUA01000037.1"/>
</dbReference>
<sequence>MQHFDKCEQCGKEYNPVVNKDLEEIPKCDACGAELNVRDSRSTFDVDVEKDDEHLVEKGLRKVTDGITGKKT</sequence>
<evidence type="ECO:0000313" key="2">
    <source>
        <dbReference type="Proteomes" id="UP000197334"/>
    </source>
</evidence>
<evidence type="ECO:0000313" key="1">
    <source>
        <dbReference type="EMBL" id="OWV28108.1"/>
    </source>
</evidence>
<dbReference type="OrthoDB" id="6172626at2"/>
<dbReference type="EMBL" id="JPUA01000037">
    <property type="protein sequence ID" value="OWV28108.1"/>
    <property type="molecule type" value="Genomic_DNA"/>
</dbReference>
<accession>A0A246RVA9</accession>
<proteinExistence type="predicted"/>
<gene>
    <name evidence="1" type="ORF">JI62_17340</name>
</gene>
<comment type="caution">
    <text evidence="1">The sequence shown here is derived from an EMBL/GenBank/DDBJ whole genome shotgun (WGS) entry which is preliminary data.</text>
</comment>
<name>A0A246RVA9_9GAMM</name>
<reference evidence="1 2" key="1">
    <citation type="submission" date="2014-08" db="EMBL/GenBank/DDBJ databases">
        <title>Draft genome sequence of a novel L-asparaginase producing marine bacterium, Halomonas campaniensis.</title>
        <authorList>
            <person name="Sundarakrishnan B."/>
            <person name="Moushumi Priya A."/>
            <person name="Raman G."/>
            <person name="Sakthivel N."/>
            <person name="Park S."/>
            <person name="Jayachandran S."/>
        </authorList>
    </citation>
    <scope>NUCLEOTIDE SEQUENCE [LARGE SCALE GENOMIC DNA]</scope>
    <source>
        <strain evidence="1 2">SK03</strain>
    </source>
</reference>
<organism evidence="1 2">
    <name type="scientific">Halomonas campaniensis</name>
    <dbReference type="NCBI Taxonomy" id="213554"/>
    <lineage>
        <taxon>Bacteria</taxon>
        <taxon>Pseudomonadati</taxon>
        <taxon>Pseudomonadota</taxon>
        <taxon>Gammaproteobacteria</taxon>
        <taxon>Oceanospirillales</taxon>
        <taxon>Halomonadaceae</taxon>
        <taxon>Halomonas</taxon>
    </lineage>
</organism>
<dbReference type="Proteomes" id="UP000197334">
    <property type="component" value="Unassembled WGS sequence"/>
</dbReference>
<dbReference type="AlphaFoldDB" id="A0A246RVA9"/>